<accession>A0AAX2H7X5</accession>
<comment type="caution">
    <text evidence="2">The sequence shown here is derived from an EMBL/GenBank/DDBJ whole genome shotgun (WGS) entry which is preliminary data.</text>
</comment>
<dbReference type="RefSeq" id="WP_047275658.1">
    <property type="nucleotide sequence ID" value="NZ_JAAQYB010000003.1"/>
</dbReference>
<gene>
    <name evidence="2" type="ORF">PLUA15_230127</name>
</gene>
<dbReference type="AlphaFoldDB" id="A0AAX2H7X5"/>
<evidence type="ECO:0000256" key="1">
    <source>
        <dbReference type="SAM" id="MobiDB-lite"/>
    </source>
</evidence>
<feature type="compositionally biased region" description="Pro residues" evidence="1">
    <location>
        <begin position="20"/>
        <end position="36"/>
    </location>
</feature>
<sequence>MSTGFTEDEMRRALGLDTPTPAPAPQPEPELPPVAPAPVKAADRAPVKRRGPVLRVTMNVSKEYDGEVTQFIHDSKSLSRFDAEQEAKKALAKAKFKYYELASIVKVD</sequence>
<dbReference type="KEGG" id="plq:AA042_19135"/>
<proteinExistence type="predicted"/>
<evidence type="ECO:0000313" key="3">
    <source>
        <dbReference type="Proteomes" id="UP000219564"/>
    </source>
</evidence>
<organism evidence="2 3">
    <name type="scientific">Pseudomonas lundensis</name>
    <dbReference type="NCBI Taxonomy" id="86185"/>
    <lineage>
        <taxon>Bacteria</taxon>
        <taxon>Pseudomonadati</taxon>
        <taxon>Pseudomonadota</taxon>
        <taxon>Gammaproteobacteria</taxon>
        <taxon>Pseudomonadales</taxon>
        <taxon>Pseudomonadaceae</taxon>
        <taxon>Pseudomonas</taxon>
    </lineage>
</organism>
<name>A0AAX2H7X5_9PSED</name>
<reference evidence="2 3" key="1">
    <citation type="submission" date="2017-08" db="EMBL/GenBank/DDBJ databases">
        <authorList>
            <person name="Chaillou S."/>
        </authorList>
    </citation>
    <scope>NUCLEOTIDE SEQUENCE [LARGE SCALE GENOMIC DNA]</scope>
    <source>
        <strain evidence="2 3">MFPA15A1205</strain>
    </source>
</reference>
<feature type="region of interest" description="Disordered" evidence="1">
    <location>
        <begin position="1"/>
        <end position="47"/>
    </location>
</feature>
<dbReference type="Proteomes" id="UP000219564">
    <property type="component" value="Unassembled WGS sequence"/>
</dbReference>
<protein>
    <submittedName>
        <fullName evidence="2">Uncharacterized protein</fullName>
    </submittedName>
</protein>
<evidence type="ECO:0000313" key="2">
    <source>
        <dbReference type="EMBL" id="SOB52384.1"/>
    </source>
</evidence>
<dbReference type="EMBL" id="OBKZ01000016">
    <property type="protein sequence ID" value="SOB52384.1"/>
    <property type="molecule type" value="Genomic_DNA"/>
</dbReference>